<reference evidence="3" key="1">
    <citation type="submission" date="2017-04" db="EMBL/GenBank/DDBJ databases">
        <title>Function of individual gut microbiota members based on whole genome sequencing of pure cultures obtained from chicken caecum.</title>
        <authorList>
            <person name="Medvecky M."/>
            <person name="Cejkova D."/>
            <person name="Polansky O."/>
            <person name="Karasova D."/>
            <person name="Kubasova T."/>
            <person name="Cizek A."/>
            <person name="Rychlik I."/>
        </authorList>
    </citation>
    <scope>NUCLEOTIDE SEQUENCE [LARGE SCALE GENOMIC DNA]</scope>
    <source>
        <strain evidence="3">An199</strain>
    </source>
</reference>
<evidence type="ECO:0000313" key="3">
    <source>
        <dbReference type="Proteomes" id="UP000195950"/>
    </source>
</evidence>
<comment type="caution">
    <text evidence="2">The sequence shown here is derived from an EMBL/GenBank/DDBJ whole genome shotgun (WGS) entry which is preliminary data.</text>
</comment>
<sequence>MTEIDKRRYAYEKAIEAYWKHVDRYHTWMNYYSLFNGALFVGFCTLLTATTKINLNTDSIDLINNYDYYTILICIIGVIASICWRLSLSGHMKWEKNWMNIIELYEQSRFGIYTIINMNVSDMEKLTNSFRNHQLSNDERIKAFSTHFITSIFIESIILGWLLYLFIFLYNIDFAGCKCTMVFLSIIFILIYFIRMFYYICKNGFYSDVKGKIWINKFI</sequence>
<name>A0A1Y4IJY6_PARDI</name>
<evidence type="ECO:0000313" key="2">
    <source>
        <dbReference type="EMBL" id="OUP18889.1"/>
    </source>
</evidence>
<dbReference type="Pfam" id="PF24838">
    <property type="entry name" value="8xMP"/>
    <property type="match status" value="1"/>
</dbReference>
<evidence type="ECO:0000256" key="1">
    <source>
        <dbReference type="SAM" id="Phobius"/>
    </source>
</evidence>
<protein>
    <submittedName>
        <fullName evidence="2">Uncharacterized protein</fullName>
    </submittedName>
</protein>
<dbReference type="GeneID" id="93525805"/>
<keyword evidence="1" id="KW-0812">Transmembrane</keyword>
<dbReference type="Proteomes" id="UP000195950">
    <property type="component" value="Unassembled WGS sequence"/>
</dbReference>
<dbReference type="RefSeq" id="WP_087344467.1">
    <property type="nucleotide sequence ID" value="NZ_CP042285.1"/>
</dbReference>
<dbReference type="EMBL" id="NFJX01000008">
    <property type="protein sequence ID" value="OUP18889.1"/>
    <property type="molecule type" value="Genomic_DNA"/>
</dbReference>
<feature type="transmembrane region" description="Helical" evidence="1">
    <location>
        <begin position="182"/>
        <end position="201"/>
    </location>
</feature>
<feature type="transmembrane region" description="Helical" evidence="1">
    <location>
        <begin position="29"/>
        <end position="48"/>
    </location>
</feature>
<accession>A0A1Y4IJY6</accession>
<gene>
    <name evidence="2" type="ORF">B5F32_10745</name>
</gene>
<proteinExistence type="predicted"/>
<feature type="transmembrane region" description="Helical" evidence="1">
    <location>
        <begin position="68"/>
        <end position="88"/>
    </location>
</feature>
<dbReference type="InterPro" id="IPR056918">
    <property type="entry name" value="8xMP"/>
</dbReference>
<feature type="transmembrane region" description="Helical" evidence="1">
    <location>
        <begin position="148"/>
        <end position="170"/>
    </location>
</feature>
<organism evidence="2 3">
    <name type="scientific">Parabacteroides distasonis</name>
    <dbReference type="NCBI Taxonomy" id="823"/>
    <lineage>
        <taxon>Bacteria</taxon>
        <taxon>Pseudomonadati</taxon>
        <taxon>Bacteroidota</taxon>
        <taxon>Bacteroidia</taxon>
        <taxon>Bacteroidales</taxon>
        <taxon>Tannerellaceae</taxon>
        <taxon>Parabacteroides</taxon>
    </lineage>
</organism>
<keyword evidence="1" id="KW-0472">Membrane</keyword>
<dbReference type="AlphaFoldDB" id="A0A1Y4IJY6"/>
<keyword evidence="1" id="KW-1133">Transmembrane helix</keyword>